<organism evidence="8 9">
    <name type="scientific">Cuscuta australis</name>
    <dbReference type="NCBI Taxonomy" id="267555"/>
    <lineage>
        <taxon>Eukaryota</taxon>
        <taxon>Viridiplantae</taxon>
        <taxon>Streptophyta</taxon>
        <taxon>Embryophyta</taxon>
        <taxon>Tracheophyta</taxon>
        <taxon>Spermatophyta</taxon>
        <taxon>Magnoliopsida</taxon>
        <taxon>eudicotyledons</taxon>
        <taxon>Gunneridae</taxon>
        <taxon>Pentapetalae</taxon>
        <taxon>asterids</taxon>
        <taxon>lamiids</taxon>
        <taxon>Solanales</taxon>
        <taxon>Convolvulaceae</taxon>
        <taxon>Cuscuteae</taxon>
        <taxon>Cuscuta</taxon>
        <taxon>Cuscuta subgen. Grammica</taxon>
        <taxon>Cuscuta sect. Cleistogrammica</taxon>
    </lineage>
</organism>
<dbReference type="PANTHER" id="PTHR31234:SF65">
    <property type="entry name" value="LATE EMBRYOGENESIS ABUNDANT PROTEIN, LEA_2 SUBGROUP"/>
    <property type="match status" value="1"/>
</dbReference>
<evidence type="ECO:0000256" key="5">
    <source>
        <dbReference type="SAM" id="MobiDB-lite"/>
    </source>
</evidence>
<feature type="region of interest" description="Disordered" evidence="5">
    <location>
        <begin position="1"/>
        <end position="23"/>
    </location>
</feature>
<keyword evidence="2 6" id="KW-0812">Transmembrane</keyword>
<evidence type="ECO:0000256" key="2">
    <source>
        <dbReference type="ARBA" id="ARBA00022692"/>
    </source>
</evidence>
<accession>A0A328DNW4</accession>
<keyword evidence="3 6" id="KW-1133">Transmembrane helix</keyword>
<comment type="subcellular location">
    <subcellularLocation>
        <location evidence="1">Membrane</location>
        <topology evidence="1">Single-pass membrane protein</topology>
    </subcellularLocation>
</comment>
<dbReference type="InterPro" id="IPR044839">
    <property type="entry name" value="NDR1-like"/>
</dbReference>
<feature type="domain" description="Late embryogenesis abundant protein LEA-2 subgroup" evidence="7">
    <location>
        <begin position="93"/>
        <end position="185"/>
    </location>
</feature>
<sequence length="211" mass="22656">MDPKQDTVPMNSQVASDGPVPSKTAARRRRTACLAFGAAAVLVALILVVLGFTVFKPKKPTTTVESVSLSDFNFSIDLLPPAVHINLTLDARVAVRNPNRVGFKYDNSSVLLKYRGKDVGDAPIPAGKIGARQTIPMNVTITVMADRLLSNGKLLSDVTGGTVPLSTYTRITGTVRILFKIHVKSVSTCDLSIDVGSRSVAKQNCEYKTKL</sequence>
<evidence type="ECO:0000313" key="9">
    <source>
        <dbReference type="Proteomes" id="UP000249390"/>
    </source>
</evidence>
<feature type="transmembrane region" description="Helical" evidence="6">
    <location>
        <begin position="32"/>
        <end position="55"/>
    </location>
</feature>
<dbReference type="InterPro" id="IPR004864">
    <property type="entry name" value="LEA_2"/>
</dbReference>
<evidence type="ECO:0000259" key="7">
    <source>
        <dbReference type="Pfam" id="PF03168"/>
    </source>
</evidence>
<gene>
    <name evidence="8" type="ORF">DM860_016981</name>
</gene>
<evidence type="ECO:0000256" key="6">
    <source>
        <dbReference type="SAM" id="Phobius"/>
    </source>
</evidence>
<dbReference type="GO" id="GO:0016020">
    <property type="term" value="C:membrane"/>
    <property type="evidence" value="ECO:0007669"/>
    <property type="project" value="UniProtKB-SubCell"/>
</dbReference>
<evidence type="ECO:0000313" key="8">
    <source>
        <dbReference type="EMBL" id="RAL47166.1"/>
    </source>
</evidence>
<dbReference type="PANTHER" id="PTHR31234">
    <property type="entry name" value="LATE EMBRYOGENESIS ABUNDANT (LEA) HYDROXYPROLINE-RICH GLYCOPROTEIN FAMILY"/>
    <property type="match status" value="1"/>
</dbReference>
<evidence type="ECO:0000256" key="4">
    <source>
        <dbReference type="ARBA" id="ARBA00023136"/>
    </source>
</evidence>
<comment type="caution">
    <text evidence="8">The sequence shown here is derived from an EMBL/GenBank/DDBJ whole genome shotgun (WGS) entry which is preliminary data.</text>
</comment>
<evidence type="ECO:0000256" key="1">
    <source>
        <dbReference type="ARBA" id="ARBA00004167"/>
    </source>
</evidence>
<name>A0A328DNW4_9ASTE</name>
<dbReference type="Gene3D" id="2.60.40.1820">
    <property type="match status" value="1"/>
</dbReference>
<keyword evidence="4 6" id="KW-0472">Membrane</keyword>
<dbReference type="Proteomes" id="UP000249390">
    <property type="component" value="Unassembled WGS sequence"/>
</dbReference>
<evidence type="ECO:0000256" key="3">
    <source>
        <dbReference type="ARBA" id="ARBA00022989"/>
    </source>
</evidence>
<dbReference type="Pfam" id="PF03168">
    <property type="entry name" value="LEA_2"/>
    <property type="match status" value="1"/>
</dbReference>
<reference evidence="8 9" key="1">
    <citation type="submission" date="2018-06" db="EMBL/GenBank/DDBJ databases">
        <title>The Genome of Cuscuta australis (Dodder) Provides Insight into the Evolution of Plant Parasitism.</title>
        <authorList>
            <person name="Liu H."/>
        </authorList>
    </citation>
    <scope>NUCLEOTIDE SEQUENCE [LARGE SCALE GENOMIC DNA]</scope>
    <source>
        <strain evidence="9">cv. Yunnan</strain>
        <tissue evidence="8">Vines</tissue>
    </source>
</reference>
<dbReference type="AlphaFoldDB" id="A0A328DNW4"/>
<dbReference type="GO" id="GO:0098542">
    <property type="term" value="P:defense response to other organism"/>
    <property type="evidence" value="ECO:0007669"/>
    <property type="project" value="InterPro"/>
</dbReference>
<protein>
    <recommendedName>
        <fullName evidence="7">Late embryogenesis abundant protein LEA-2 subgroup domain-containing protein</fullName>
    </recommendedName>
</protein>
<proteinExistence type="predicted"/>
<keyword evidence="9" id="KW-1185">Reference proteome</keyword>
<dbReference type="EMBL" id="NQVE01000116">
    <property type="protein sequence ID" value="RAL47166.1"/>
    <property type="molecule type" value="Genomic_DNA"/>
</dbReference>
<dbReference type="SUPFAM" id="SSF117070">
    <property type="entry name" value="LEA14-like"/>
    <property type="match status" value="1"/>
</dbReference>